<evidence type="ECO:0000313" key="8">
    <source>
        <dbReference type="EMBL" id="MEQ2209855.1"/>
    </source>
</evidence>
<keyword evidence="1" id="KW-0813">Transport</keyword>
<accession>A0ABV0RP50</accession>
<evidence type="ECO:0000313" key="9">
    <source>
        <dbReference type="Proteomes" id="UP001434883"/>
    </source>
</evidence>
<feature type="domain" description="ABC transmembrane type-1" evidence="7">
    <location>
        <begin position="152"/>
        <end position="201"/>
    </location>
</feature>
<comment type="caution">
    <text evidence="8">The sequence shown here is derived from an EMBL/GenBank/DDBJ whole genome shotgun (WGS) entry which is preliminary data.</text>
</comment>
<evidence type="ECO:0000259" key="7">
    <source>
        <dbReference type="PROSITE" id="PS50929"/>
    </source>
</evidence>
<keyword evidence="6" id="KW-0472">Membrane</keyword>
<dbReference type="SUPFAM" id="SSF90123">
    <property type="entry name" value="ABC transporter transmembrane region"/>
    <property type="match status" value="1"/>
</dbReference>
<dbReference type="Proteomes" id="UP001434883">
    <property type="component" value="Unassembled WGS sequence"/>
</dbReference>
<dbReference type="InterPro" id="IPR011527">
    <property type="entry name" value="ABC1_TM_dom"/>
</dbReference>
<dbReference type="Gene3D" id="1.20.1560.10">
    <property type="entry name" value="ABC transporter type 1, transmembrane domain"/>
    <property type="match status" value="1"/>
</dbReference>
<dbReference type="Pfam" id="PF00664">
    <property type="entry name" value="ABC_membrane"/>
    <property type="match status" value="1"/>
</dbReference>
<name>A0ABV0RP50_9TELE</name>
<evidence type="ECO:0000256" key="1">
    <source>
        <dbReference type="ARBA" id="ARBA00022448"/>
    </source>
</evidence>
<dbReference type="PANTHER" id="PTHR24223">
    <property type="entry name" value="ATP-BINDING CASSETTE SUB-FAMILY C"/>
    <property type="match status" value="1"/>
</dbReference>
<dbReference type="Gene3D" id="3.40.50.300">
    <property type="entry name" value="P-loop containing nucleotide triphosphate hydrolases"/>
    <property type="match status" value="2"/>
</dbReference>
<keyword evidence="3" id="KW-0547">Nucleotide-binding</keyword>
<evidence type="ECO:0000256" key="3">
    <source>
        <dbReference type="ARBA" id="ARBA00022741"/>
    </source>
</evidence>
<gene>
    <name evidence="8" type="ORF">XENOCAPTIV_004847</name>
</gene>
<proteinExistence type="predicted"/>
<evidence type="ECO:0000256" key="5">
    <source>
        <dbReference type="ARBA" id="ARBA00022989"/>
    </source>
</evidence>
<protein>
    <recommendedName>
        <fullName evidence="7">ABC transmembrane type-1 domain-containing protein</fullName>
    </recommendedName>
</protein>
<reference evidence="8 9" key="1">
    <citation type="submission" date="2021-06" db="EMBL/GenBank/DDBJ databases">
        <authorList>
            <person name="Palmer J.M."/>
        </authorList>
    </citation>
    <scope>NUCLEOTIDE SEQUENCE [LARGE SCALE GENOMIC DNA]</scope>
    <source>
        <strain evidence="8 9">XC_2019</strain>
        <tissue evidence="8">Muscle</tissue>
    </source>
</reference>
<evidence type="ECO:0000256" key="2">
    <source>
        <dbReference type="ARBA" id="ARBA00022692"/>
    </source>
</evidence>
<dbReference type="InterPro" id="IPR050173">
    <property type="entry name" value="ABC_transporter_C-like"/>
</dbReference>
<evidence type="ECO:0000256" key="6">
    <source>
        <dbReference type="ARBA" id="ARBA00023136"/>
    </source>
</evidence>
<keyword evidence="4" id="KW-0067">ATP-binding</keyword>
<organism evidence="8 9">
    <name type="scientific">Xenoophorus captivus</name>
    <dbReference type="NCBI Taxonomy" id="1517983"/>
    <lineage>
        <taxon>Eukaryota</taxon>
        <taxon>Metazoa</taxon>
        <taxon>Chordata</taxon>
        <taxon>Craniata</taxon>
        <taxon>Vertebrata</taxon>
        <taxon>Euteleostomi</taxon>
        <taxon>Actinopterygii</taxon>
        <taxon>Neopterygii</taxon>
        <taxon>Teleostei</taxon>
        <taxon>Neoteleostei</taxon>
        <taxon>Acanthomorphata</taxon>
        <taxon>Ovalentaria</taxon>
        <taxon>Atherinomorphae</taxon>
        <taxon>Cyprinodontiformes</taxon>
        <taxon>Goodeidae</taxon>
        <taxon>Xenoophorus</taxon>
    </lineage>
</organism>
<keyword evidence="9" id="KW-1185">Reference proteome</keyword>
<dbReference type="SUPFAM" id="SSF52540">
    <property type="entry name" value="P-loop containing nucleoside triphosphate hydrolases"/>
    <property type="match status" value="1"/>
</dbReference>
<evidence type="ECO:0000256" key="4">
    <source>
        <dbReference type="ARBA" id="ARBA00022840"/>
    </source>
</evidence>
<dbReference type="PROSITE" id="PS50929">
    <property type="entry name" value="ABC_TM1F"/>
    <property type="match status" value="1"/>
</dbReference>
<dbReference type="InterPro" id="IPR027417">
    <property type="entry name" value="P-loop_NTPase"/>
</dbReference>
<keyword evidence="2" id="KW-0812">Transmembrane</keyword>
<sequence length="220" mass="24702">VLKLFAWEPSFQTQVEDIRGEELKVMRKFAYLTSVSTFIATWIQNATLRDNILFGSPYEDKRYQDVIEACALGPDLKLLSAGDLTEIGEKTRILVTHGVSFLSYIDEVVVLVNGEISEVGSYQNLRASKGAFSEFLDAYDKEQDNQTHSEEGLFVFLGTLLLAKAAVNASCILHSRLLNNILRVPMVFFDTTPVGRVLNRFAKVGFNDHFSYFSNLSSLL</sequence>
<dbReference type="PANTHER" id="PTHR24223:SF176">
    <property type="entry name" value="ATP-BINDING CASSETTE SUB-FAMILY C MEMBER 2"/>
    <property type="match status" value="1"/>
</dbReference>
<dbReference type="InterPro" id="IPR036640">
    <property type="entry name" value="ABC1_TM_sf"/>
</dbReference>
<feature type="non-terminal residue" evidence="8">
    <location>
        <position position="1"/>
    </location>
</feature>
<dbReference type="EMBL" id="JAHRIN010051932">
    <property type="protein sequence ID" value="MEQ2209855.1"/>
    <property type="molecule type" value="Genomic_DNA"/>
</dbReference>
<keyword evidence="5" id="KW-1133">Transmembrane helix</keyword>